<accession>A0A3N7JV92</accession>
<dbReference type="AlphaFoldDB" id="A0A3N7JV92"/>
<reference evidence="1 2" key="1">
    <citation type="submission" date="2018-08" db="EMBL/GenBank/DDBJ databases">
        <authorList>
            <person name="Khan S.A."/>
            <person name="Jeon C.O."/>
            <person name="Chun B.H."/>
            <person name="Jeong S.E."/>
        </authorList>
    </citation>
    <scope>NUCLEOTIDE SEQUENCE [LARGE SCALE GENOMIC DNA]</scope>
    <source>
        <strain evidence="1 2">S-16</strain>
    </source>
</reference>
<organism evidence="1 2">
    <name type="scientific">Piscinibacter terrae</name>
    <dbReference type="NCBI Taxonomy" id="2496871"/>
    <lineage>
        <taxon>Bacteria</taxon>
        <taxon>Pseudomonadati</taxon>
        <taxon>Pseudomonadota</taxon>
        <taxon>Betaproteobacteria</taxon>
        <taxon>Burkholderiales</taxon>
        <taxon>Sphaerotilaceae</taxon>
        <taxon>Piscinibacter</taxon>
    </lineage>
</organism>
<dbReference type="EMBL" id="QUSW01000006">
    <property type="protein sequence ID" value="RQP22825.1"/>
    <property type="molecule type" value="Genomic_DNA"/>
</dbReference>
<evidence type="ECO:0000313" key="1">
    <source>
        <dbReference type="EMBL" id="RQP22825.1"/>
    </source>
</evidence>
<gene>
    <name evidence="1" type="ORF">DZC73_21280</name>
</gene>
<dbReference type="PROSITE" id="PS51257">
    <property type="entry name" value="PROKAR_LIPOPROTEIN"/>
    <property type="match status" value="1"/>
</dbReference>
<evidence type="ECO:0000313" key="2">
    <source>
        <dbReference type="Proteomes" id="UP000267464"/>
    </source>
</evidence>
<dbReference type="RefSeq" id="WP_124542401.1">
    <property type="nucleotide sequence ID" value="NZ_QUSW01000006.1"/>
</dbReference>
<dbReference type="Proteomes" id="UP000267464">
    <property type="component" value="Unassembled WGS sequence"/>
</dbReference>
<evidence type="ECO:0008006" key="3">
    <source>
        <dbReference type="Google" id="ProtNLM"/>
    </source>
</evidence>
<sequence>MHLPRTLNQLICRVLIGVFLFAQLAVSSYACPGLGQPASLATMPTGAMPADCDQMDRSAANLCAEHCKMGQQNHDAAPTPVVIPPALAVLYVLPDDAGLAAETASAPAGDPILAATPPPHAILHCVLRI</sequence>
<keyword evidence="2" id="KW-1185">Reference proteome</keyword>
<comment type="caution">
    <text evidence="1">The sequence shown here is derived from an EMBL/GenBank/DDBJ whole genome shotgun (WGS) entry which is preliminary data.</text>
</comment>
<reference evidence="1 2" key="2">
    <citation type="submission" date="2018-12" db="EMBL/GenBank/DDBJ databases">
        <title>Rhizobacter gummiphilus sp. nov., a rubber-degrading bacterium isolated from the soil of a botanical garden in Japan.</title>
        <authorList>
            <person name="Shunsuke S.S."/>
        </authorList>
    </citation>
    <scope>NUCLEOTIDE SEQUENCE [LARGE SCALE GENOMIC DNA]</scope>
    <source>
        <strain evidence="1 2">S-16</strain>
    </source>
</reference>
<proteinExistence type="predicted"/>
<protein>
    <recommendedName>
        <fullName evidence="3">Copper resistance protein</fullName>
    </recommendedName>
</protein>
<dbReference type="OrthoDB" id="8592785at2"/>
<name>A0A3N7JV92_9BURK</name>